<proteinExistence type="predicted"/>
<accession>A0A7G9GTT9</accession>
<feature type="transmembrane region" description="Helical" evidence="1">
    <location>
        <begin position="71"/>
        <end position="89"/>
    </location>
</feature>
<feature type="transmembrane region" description="Helical" evidence="1">
    <location>
        <begin position="12"/>
        <end position="36"/>
    </location>
</feature>
<keyword evidence="1" id="KW-0812">Transmembrane</keyword>
<evidence type="ECO:0000313" key="3">
    <source>
        <dbReference type="Proteomes" id="UP000515856"/>
    </source>
</evidence>
<keyword evidence="1" id="KW-0472">Membrane</keyword>
<sequence length="96" mass="11468">MLRCFVITITVYLSILSFHSYINIGMYMVMIIFIIMKQLQYYLNDKKKRPIIVAMIYHLAGILLYQLGYASIFQILSLTQFIVILSYILERRAYER</sequence>
<evidence type="ECO:0000256" key="1">
    <source>
        <dbReference type="SAM" id="Phobius"/>
    </source>
</evidence>
<organism evidence="2 3">
    <name type="scientific">[Eubacterium] hominis</name>
    <dbReference type="NCBI Taxonomy" id="2764325"/>
    <lineage>
        <taxon>Bacteria</taxon>
        <taxon>Bacillati</taxon>
        <taxon>Bacillota</taxon>
        <taxon>Erysipelotrichia</taxon>
        <taxon>Erysipelotrichales</taxon>
        <taxon>Erysipelotrichaceae</taxon>
        <taxon>Amedibacillus</taxon>
    </lineage>
</organism>
<dbReference type="EMBL" id="CP060636">
    <property type="protein sequence ID" value="QNM14221.1"/>
    <property type="molecule type" value="Genomic_DNA"/>
</dbReference>
<reference evidence="2 3" key="1">
    <citation type="submission" date="2020-08" db="EMBL/GenBank/DDBJ databases">
        <authorList>
            <person name="Liu C."/>
            <person name="Sun Q."/>
        </authorList>
    </citation>
    <scope>NUCLEOTIDE SEQUENCE [LARGE SCALE GENOMIC DNA]</scope>
    <source>
        <strain evidence="2 3">NSJ-61</strain>
    </source>
</reference>
<keyword evidence="3" id="KW-1185">Reference proteome</keyword>
<dbReference type="KEGG" id="ehn:H9Q80_02565"/>
<dbReference type="AlphaFoldDB" id="A0A7G9GTT9"/>
<keyword evidence="1" id="KW-1133">Transmembrane helix</keyword>
<dbReference type="Proteomes" id="UP000515856">
    <property type="component" value="Chromosome"/>
</dbReference>
<gene>
    <name evidence="2" type="ORF">H9Q80_02565</name>
</gene>
<evidence type="ECO:0000313" key="2">
    <source>
        <dbReference type="EMBL" id="QNM14221.1"/>
    </source>
</evidence>
<protein>
    <submittedName>
        <fullName evidence="2">Uncharacterized protein</fullName>
    </submittedName>
</protein>
<name>A0A7G9GTT9_9FIRM</name>